<keyword evidence="2" id="KW-1185">Reference proteome</keyword>
<evidence type="ECO:0000313" key="2">
    <source>
        <dbReference type="Proteomes" id="UP000366872"/>
    </source>
</evidence>
<reference evidence="1 2" key="1">
    <citation type="submission" date="2019-04" db="EMBL/GenBank/DDBJ databases">
        <authorList>
            <person name="Van Vliet M D."/>
        </authorList>
    </citation>
    <scope>NUCLEOTIDE SEQUENCE [LARGE SCALE GENOMIC DNA]</scope>
    <source>
        <strain evidence="1 2">F1</strain>
    </source>
</reference>
<gene>
    <name evidence="1" type="ORF">PDESU_03371</name>
</gene>
<dbReference type="Pfam" id="PF20330">
    <property type="entry name" value="DUF6625"/>
    <property type="match status" value="1"/>
</dbReference>
<dbReference type="EMBL" id="CAAHFG010000002">
    <property type="protein sequence ID" value="VGO14802.1"/>
    <property type="molecule type" value="Genomic_DNA"/>
</dbReference>
<sequence length="316" mass="36458">MKIAILAVYFGNLPPFAQLFLASCGRNPDYDFLLIGDAWKGLMQSDVPVNCRLLPMGLGQLKELVVCRTGFNPHFSSPYKLCDFKPAFGEIFQDELTDYDYWGFTDIDLVLGDLQAFLSGLGEFDVFSTRKEFLSGPFFLMRNEEWINHLYRNSKDVQMVLESEQHYCFDECNFAWVELRDGRSILELDTHIESMTEVLAKAMNDGLSAHFETLSLEPRKAFDGRVEVARGKVTKDGKEFIHYHHHWNKGQPFYTFPGWHWHSVPERFEVTKYGVYSKDASVDYSCRFAQVANCYQRRFKKLFSGSGQDTNASKIS</sequence>
<organism evidence="1 2">
    <name type="scientific">Pontiella desulfatans</name>
    <dbReference type="NCBI Taxonomy" id="2750659"/>
    <lineage>
        <taxon>Bacteria</taxon>
        <taxon>Pseudomonadati</taxon>
        <taxon>Kiritimatiellota</taxon>
        <taxon>Kiritimatiellia</taxon>
        <taxon>Kiritimatiellales</taxon>
        <taxon>Pontiellaceae</taxon>
        <taxon>Pontiella</taxon>
    </lineage>
</organism>
<proteinExistence type="predicted"/>
<dbReference type="AlphaFoldDB" id="A0A6C2U442"/>
<name>A0A6C2U442_PONDE</name>
<dbReference type="RefSeq" id="WP_136080426.1">
    <property type="nucleotide sequence ID" value="NZ_CAAHFG010000002.1"/>
</dbReference>
<dbReference type="InterPro" id="IPR046733">
    <property type="entry name" value="DUF6625"/>
</dbReference>
<evidence type="ECO:0000313" key="1">
    <source>
        <dbReference type="EMBL" id="VGO14802.1"/>
    </source>
</evidence>
<protein>
    <submittedName>
        <fullName evidence="1">Uncharacterized protein</fullName>
    </submittedName>
</protein>
<accession>A0A6C2U442</accession>
<dbReference type="PROSITE" id="PS51257">
    <property type="entry name" value="PROKAR_LIPOPROTEIN"/>
    <property type="match status" value="1"/>
</dbReference>
<dbReference type="Proteomes" id="UP000366872">
    <property type="component" value="Unassembled WGS sequence"/>
</dbReference>